<dbReference type="InterPro" id="IPR002048">
    <property type="entry name" value="EF_hand_dom"/>
</dbReference>
<evidence type="ECO:0000313" key="5">
    <source>
        <dbReference type="EMBL" id="KAF9966899.1"/>
    </source>
</evidence>
<dbReference type="FunFam" id="1.10.238.10:FF:000178">
    <property type="entry name" value="Calmodulin-2 A"/>
    <property type="match status" value="1"/>
</dbReference>
<keyword evidence="6" id="KW-1185">Reference proteome</keyword>
<dbReference type="Pfam" id="PF13499">
    <property type="entry name" value="EF-hand_7"/>
    <property type="match status" value="1"/>
</dbReference>
<evidence type="ECO:0000313" key="6">
    <source>
        <dbReference type="Proteomes" id="UP000738359"/>
    </source>
</evidence>
<evidence type="ECO:0000256" key="1">
    <source>
        <dbReference type="ARBA" id="ARBA00022723"/>
    </source>
</evidence>
<evidence type="ECO:0000256" key="3">
    <source>
        <dbReference type="ARBA" id="ARBA00022837"/>
    </source>
</evidence>
<evidence type="ECO:0000256" key="2">
    <source>
        <dbReference type="ARBA" id="ARBA00022737"/>
    </source>
</evidence>
<dbReference type="PROSITE" id="PS50222">
    <property type="entry name" value="EF_HAND_2"/>
    <property type="match status" value="2"/>
</dbReference>
<evidence type="ECO:0000259" key="4">
    <source>
        <dbReference type="PROSITE" id="PS50222"/>
    </source>
</evidence>
<sequence>MTNAKYSESQLVNIKQQFNAMDKDGDGFITEAEFLEVLKDSTRNPEEYDSQKFFAEADKNKDGKISFSEFIEACGNLGL</sequence>
<dbReference type="InterPro" id="IPR018247">
    <property type="entry name" value="EF_Hand_1_Ca_BS"/>
</dbReference>
<feature type="non-terminal residue" evidence="5">
    <location>
        <position position="79"/>
    </location>
</feature>
<dbReference type="Gene3D" id="1.10.238.10">
    <property type="entry name" value="EF-hand"/>
    <property type="match status" value="1"/>
</dbReference>
<proteinExistence type="predicted"/>
<dbReference type="GO" id="GO:0005509">
    <property type="term" value="F:calcium ion binding"/>
    <property type="evidence" value="ECO:0007669"/>
    <property type="project" value="InterPro"/>
</dbReference>
<organism evidence="5 6">
    <name type="scientific">Mortierella alpina</name>
    <name type="common">Oleaginous fungus</name>
    <name type="synonym">Mortierella renispora</name>
    <dbReference type="NCBI Taxonomy" id="64518"/>
    <lineage>
        <taxon>Eukaryota</taxon>
        <taxon>Fungi</taxon>
        <taxon>Fungi incertae sedis</taxon>
        <taxon>Mucoromycota</taxon>
        <taxon>Mortierellomycotina</taxon>
        <taxon>Mortierellomycetes</taxon>
        <taxon>Mortierellales</taxon>
        <taxon>Mortierellaceae</taxon>
        <taxon>Mortierella</taxon>
    </lineage>
</organism>
<dbReference type="AlphaFoldDB" id="A0A9P6M5V8"/>
<accession>A0A9P6M5V8</accession>
<keyword evidence="2" id="KW-0677">Repeat</keyword>
<comment type="caution">
    <text evidence="5">The sequence shown here is derived from an EMBL/GenBank/DDBJ whole genome shotgun (WGS) entry which is preliminary data.</text>
</comment>
<dbReference type="GO" id="GO:0043226">
    <property type="term" value="C:organelle"/>
    <property type="evidence" value="ECO:0007669"/>
    <property type="project" value="UniProtKB-ARBA"/>
</dbReference>
<feature type="domain" description="EF-hand" evidence="4">
    <location>
        <begin position="9"/>
        <end position="44"/>
    </location>
</feature>
<dbReference type="Proteomes" id="UP000738359">
    <property type="component" value="Unassembled WGS sequence"/>
</dbReference>
<keyword evidence="1" id="KW-0479">Metal-binding</keyword>
<dbReference type="PROSITE" id="PS00018">
    <property type="entry name" value="EF_HAND_1"/>
    <property type="match status" value="2"/>
</dbReference>
<dbReference type="EMBL" id="JAAAHY010000118">
    <property type="protein sequence ID" value="KAF9966899.1"/>
    <property type="molecule type" value="Genomic_DNA"/>
</dbReference>
<reference evidence="5" key="1">
    <citation type="journal article" date="2020" name="Fungal Divers.">
        <title>Resolving the Mortierellaceae phylogeny through synthesis of multi-gene phylogenetics and phylogenomics.</title>
        <authorList>
            <person name="Vandepol N."/>
            <person name="Liber J."/>
            <person name="Desiro A."/>
            <person name="Na H."/>
            <person name="Kennedy M."/>
            <person name="Barry K."/>
            <person name="Grigoriev I.V."/>
            <person name="Miller A.N."/>
            <person name="O'Donnell K."/>
            <person name="Stajich J.E."/>
            <person name="Bonito G."/>
        </authorList>
    </citation>
    <scope>NUCLEOTIDE SEQUENCE</scope>
    <source>
        <strain evidence="5">CK1249</strain>
    </source>
</reference>
<dbReference type="SMART" id="SM00054">
    <property type="entry name" value="EFh"/>
    <property type="match status" value="2"/>
</dbReference>
<name>A0A9P6M5V8_MORAP</name>
<dbReference type="CDD" id="cd00051">
    <property type="entry name" value="EFh"/>
    <property type="match status" value="1"/>
</dbReference>
<dbReference type="PANTHER" id="PTHR10827:SF98">
    <property type="entry name" value="45 KDA CALCIUM-BINDING PROTEIN"/>
    <property type="match status" value="1"/>
</dbReference>
<keyword evidence="3" id="KW-0106">Calcium</keyword>
<protein>
    <recommendedName>
        <fullName evidence="4">EF-hand domain-containing protein</fullName>
    </recommendedName>
</protein>
<dbReference type="SUPFAM" id="SSF47473">
    <property type="entry name" value="EF-hand"/>
    <property type="match status" value="1"/>
</dbReference>
<dbReference type="OrthoDB" id="26525at2759"/>
<dbReference type="InterPro" id="IPR011992">
    <property type="entry name" value="EF-hand-dom_pair"/>
</dbReference>
<gene>
    <name evidence="5" type="ORF">BGZ70_000874</name>
</gene>
<dbReference type="PANTHER" id="PTHR10827">
    <property type="entry name" value="RETICULOCALBIN"/>
    <property type="match status" value="1"/>
</dbReference>
<feature type="domain" description="EF-hand" evidence="4">
    <location>
        <begin position="45"/>
        <end position="79"/>
    </location>
</feature>